<keyword evidence="3" id="KW-1185">Reference proteome</keyword>
<accession>A0ABV1P2J3</accession>
<evidence type="ECO:0000313" key="2">
    <source>
        <dbReference type="EMBL" id="MEQ7848958.1"/>
    </source>
</evidence>
<name>A0ABV1P2J3_9ACTN</name>
<organism evidence="2 3">
    <name type="scientific">Nocardioides kribbensis</name>
    <dbReference type="NCBI Taxonomy" id="305517"/>
    <lineage>
        <taxon>Bacteria</taxon>
        <taxon>Bacillati</taxon>
        <taxon>Actinomycetota</taxon>
        <taxon>Actinomycetes</taxon>
        <taxon>Propionibacteriales</taxon>
        <taxon>Nocardioidaceae</taxon>
        <taxon>Nocardioides</taxon>
    </lineage>
</organism>
<dbReference type="Proteomes" id="UP001482520">
    <property type="component" value="Unassembled WGS sequence"/>
</dbReference>
<sequence>MSSAQARSAITLTVLAVLLVAGAAWGLSAVTAPFSDSDEASSSACVETDVARGSTLSSAQVLVSVLNAGDRSGLAGRTLQGLVDAGFARGSGQDAPGDADVARAQIWTDDPTNPAVRLVRTHLGADTEVVRRDAPVDGVVVVVGDDFDELLPGKQQVKVRGDATVCVPPDA</sequence>
<dbReference type="Gene3D" id="3.30.70.2390">
    <property type="match status" value="1"/>
</dbReference>
<evidence type="ECO:0000259" key="1">
    <source>
        <dbReference type="Pfam" id="PF13399"/>
    </source>
</evidence>
<dbReference type="RefSeq" id="WP_193665818.1">
    <property type="nucleotide sequence ID" value="NZ_BAAAMM010000022.1"/>
</dbReference>
<protein>
    <submittedName>
        <fullName evidence="2">LytR C-terminal domain-containing protein</fullName>
    </submittedName>
</protein>
<proteinExistence type="predicted"/>
<comment type="caution">
    <text evidence="2">The sequence shown here is derived from an EMBL/GenBank/DDBJ whole genome shotgun (WGS) entry which is preliminary data.</text>
</comment>
<evidence type="ECO:0000313" key="3">
    <source>
        <dbReference type="Proteomes" id="UP001482520"/>
    </source>
</evidence>
<dbReference type="InterPro" id="IPR027381">
    <property type="entry name" value="LytR/CpsA/Psr_C"/>
</dbReference>
<feature type="domain" description="LytR/CpsA/Psr regulator C-terminal" evidence="1">
    <location>
        <begin position="60"/>
        <end position="147"/>
    </location>
</feature>
<dbReference type="Pfam" id="PF13399">
    <property type="entry name" value="LytR_C"/>
    <property type="match status" value="1"/>
</dbReference>
<dbReference type="EMBL" id="JBEGDP010000025">
    <property type="protein sequence ID" value="MEQ7848958.1"/>
    <property type="molecule type" value="Genomic_DNA"/>
</dbReference>
<gene>
    <name evidence="2" type="ORF">V6R90_16895</name>
</gene>
<reference evidence="2 3" key="1">
    <citation type="submission" date="2024-02" db="EMBL/GenBank/DDBJ databases">
        <title>Full genome sequence of Nocardioides kribbensis.</title>
        <authorList>
            <person name="Poletto B.L."/>
            <person name="Silva G."/>
            <person name="Galante D."/>
            <person name="Campos K.R."/>
            <person name="Santos M.B.N."/>
            <person name="Sacchi C.T."/>
        </authorList>
    </citation>
    <scope>NUCLEOTIDE SEQUENCE [LARGE SCALE GENOMIC DNA]</scope>
    <source>
        <strain evidence="2 3">O4R</strain>
    </source>
</reference>